<dbReference type="Pfam" id="PF04756">
    <property type="entry name" value="OST3_OST6"/>
    <property type="match status" value="1"/>
</dbReference>
<keyword evidence="8" id="KW-0460">Magnesium</keyword>
<dbReference type="KEGG" id="tad:TRIADDRAFT_33726"/>
<evidence type="ECO:0000256" key="12">
    <source>
        <dbReference type="ARBA" id="ARBA00043952"/>
    </source>
</evidence>
<feature type="transmembrane region" description="Helical" evidence="13">
    <location>
        <begin position="182"/>
        <end position="201"/>
    </location>
</feature>
<reference evidence="14 15" key="1">
    <citation type="journal article" date="2008" name="Nature">
        <title>The Trichoplax genome and the nature of placozoans.</title>
        <authorList>
            <person name="Srivastava M."/>
            <person name="Begovic E."/>
            <person name="Chapman J."/>
            <person name="Putnam N.H."/>
            <person name="Hellsten U."/>
            <person name="Kawashima T."/>
            <person name="Kuo A."/>
            <person name="Mitros T."/>
            <person name="Salamov A."/>
            <person name="Carpenter M.L."/>
            <person name="Signorovitch A.Y."/>
            <person name="Moreno M.A."/>
            <person name="Kamm K."/>
            <person name="Grimwood J."/>
            <person name="Schmutz J."/>
            <person name="Shapiro H."/>
            <person name="Grigoriev I.V."/>
            <person name="Buss L.W."/>
            <person name="Schierwater B."/>
            <person name="Dellaporta S.L."/>
            <person name="Rokhsar D.S."/>
        </authorList>
    </citation>
    <scope>NUCLEOTIDE SEQUENCE [LARGE SCALE GENOMIC DNA]</scope>
    <source>
        <strain evidence="14 15">Grell-BS-1999</strain>
    </source>
</reference>
<dbReference type="GO" id="GO:0018279">
    <property type="term" value="P:protein N-linked glycosylation via asparagine"/>
    <property type="evidence" value="ECO:0000318"/>
    <property type="project" value="GO_Central"/>
</dbReference>
<proteinExistence type="inferred from homology"/>
<evidence type="ECO:0000256" key="11">
    <source>
        <dbReference type="ARBA" id="ARBA00023157"/>
    </source>
</evidence>
<dbReference type="InterPro" id="IPR036249">
    <property type="entry name" value="Thioredoxin-like_sf"/>
</dbReference>
<keyword evidence="4" id="KW-0813">Transport</keyword>
<comment type="similarity">
    <text evidence="3">Belongs to the OST3/OST6 family.</text>
</comment>
<evidence type="ECO:0000256" key="1">
    <source>
        <dbReference type="ARBA" id="ARBA00002791"/>
    </source>
</evidence>
<organism evidence="14 15">
    <name type="scientific">Trichoplax adhaerens</name>
    <name type="common">Trichoplax reptans</name>
    <dbReference type="NCBI Taxonomy" id="10228"/>
    <lineage>
        <taxon>Eukaryota</taxon>
        <taxon>Metazoa</taxon>
        <taxon>Placozoa</taxon>
        <taxon>Uniplacotomia</taxon>
        <taxon>Trichoplacea</taxon>
        <taxon>Trichoplacidae</taxon>
        <taxon>Trichoplax</taxon>
    </lineage>
</organism>
<comment type="pathway">
    <text evidence="12">Protein modification.</text>
</comment>
<dbReference type="EMBL" id="DS985276">
    <property type="protein sequence ID" value="EDV19320.1"/>
    <property type="molecule type" value="Genomic_DNA"/>
</dbReference>
<feature type="non-terminal residue" evidence="14">
    <location>
        <position position="1"/>
    </location>
</feature>
<feature type="transmembrane region" description="Helical" evidence="13">
    <location>
        <begin position="266"/>
        <end position="287"/>
    </location>
</feature>
<dbReference type="GeneID" id="6759403"/>
<evidence type="ECO:0000256" key="5">
    <source>
        <dbReference type="ARBA" id="ARBA00022692"/>
    </source>
</evidence>
<dbReference type="FunFam" id="3.40.30.10:FF:000009">
    <property type="entry name" value="Tumor suppressor candidate 3"/>
    <property type="match status" value="1"/>
</dbReference>
<dbReference type="eggNOG" id="KOG2603">
    <property type="taxonomic scope" value="Eukaryota"/>
</dbReference>
<keyword evidence="10 13" id="KW-0472">Membrane</keyword>
<dbReference type="InterPro" id="IPR021149">
    <property type="entry name" value="OligosaccharylTrfase_OST3/OST6"/>
</dbReference>
<dbReference type="PhylomeDB" id="B3SD56"/>
<evidence type="ECO:0000256" key="7">
    <source>
        <dbReference type="ARBA" id="ARBA00022824"/>
    </source>
</evidence>
<feature type="transmembrane region" description="Helical" evidence="13">
    <location>
        <begin position="151"/>
        <end position="170"/>
    </location>
</feature>
<keyword evidence="6" id="KW-0732">Signal</keyword>
<keyword evidence="9 13" id="KW-1133">Transmembrane helix</keyword>
<dbReference type="PANTHER" id="PTHR12692:SF0">
    <property type="entry name" value="GH11935P"/>
    <property type="match status" value="1"/>
</dbReference>
<keyword evidence="5 13" id="KW-0812">Transmembrane</keyword>
<keyword evidence="7" id="KW-0256">Endoplasmic reticulum</keyword>
<dbReference type="OMA" id="VLFGMYS"/>
<protein>
    <recommendedName>
        <fullName evidence="16">Magnesium transporter protein 1</fullName>
    </recommendedName>
</protein>
<evidence type="ECO:0000256" key="8">
    <source>
        <dbReference type="ARBA" id="ARBA00022842"/>
    </source>
</evidence>
<evidence type="ECO:0000256" key="2">
    <source>
        <dbReference type="ARBA" id="ARBA00004477"/>
    </source>
</evidence>
<evidence type="ECO:0000256" key="10">
    <source>
        <dbReference type="ARBA" id="ARBA00023136"/>
    </source>
</evidence>
<dbReference type="GO" id="GO:1903830">
    <property type="term" value="P:magnesium ion transmembrane transport"/>
    <property type="evidence" value="ECO:0000318"/>
    <property type="project" value="GO_Central"/>
</dbReference>
<evidence type="ECO:0000313" key="15">
    <source>
        <dbReference type="Proteomes" id="UP000009022"/>
    </source>
</evidence>
<name>B3SD56_TRIAD</name>
<comment type="subcellular location">
    <subcellularLocation>
        <location evidence="2">Endoplasmic reticulum membrane</location>
        <topology evidence="2">Multi-pass membrane protein</topology>
    </subcellularLocation>
</comment>
<keyword evidence="11" id="KW-1015">Disulfide bond</keyword>
<evidence type="ECO:0000256" key="4">
    <source>
        <dbReference type="ARBA" id="ARBA00022448"/>
    </source>
</evidence>
<dbReference type="HOGENOM" id="CLU_052855_0_0_1"/>
<sequence length="328" mass="37930">LNNKIKQLLEWNMRRSIIRMNGEKFKTYIKSGPRNYSVIVMLTALAPQRQCSICRLVANDEYKVVADSWRTSQMYSSKLFFAVVDFDEGQDVFATLKLQSAPTFIHFPPRGGRKKADTFDIQRHGISAEGMAKWIGERTDIHIHVFRPPNYAGTLALGFLLTLIGSLLYMRRKNLEFLYNKSYWAMAALFIVYCMTSGQMWNHIRGPPYAPRNPQTGEISYFHGGSQGQFIVETHIVAILYVIFFFGVLILNEKVPTTDDSRKKQLFAMAGLGIVIFFFSLLLSIFRSKYHGYPYRCVIKLVFLYSVRVRVEERFSLDLSLFFSLLIR</sequence>
<dbReference type="Gene3D" id="3.40.30.10">
    <property type="entry name" value="Glutaredoxin"/>
    <property type="match status" value="1"/>
</dbReference>
<dbReference type="PANTHER" id="PTHR12692">
    <property type="entry name" value="DOLICHYL-DIPHOSPHOOLIGOSACCHARIDE--PROTEIN GLYCOSYLTRANSFERASE-RELATED"/>
    <property type="match status" value="1"/>
</dbReference>
<dbReference type="FunCoup" id="B3SD56">
    <property type="interactions" value="980"/>
</dbReference>
<evidence type="ECO:0000256" key="9">
    <source>
        <dbReference type="ARBA" id="ARBA00022989"/>
    </source>
</evidence>
<evidence type="ECO:0000256" key="6">
    <source>
        <dbReference type="ARBA" id="ARBA00022729"/>
    </source>
</evidence>
<dbReference type="STRING" id="10228.B3SD56"/>
<dbReference type="Proteomes" id="UP000009022">
    <property type="component" value="Unassembled WGS sequence"/>
</dbReference>
<comment type="function">
    <text evidence="1">Subunit of the oligosaccharyl transferase (OST) complex that catalyzes the initial transfer of a defined glycan (Glc(3)Man(9)GlcNAc(2) in eukaryotes) from the lipid carrier dolichol-pyrophosphate to an asparagine residue within an Asn-X-Ser/Thr consensus motif in nascent polypeptide chains, the first step in protein N-glycosylation. N-glycosylation occurs cotranslationally and the complex associates with the Sec61 complex at the channel-forming translocon complex that mediates protein translocation across the endoplasmic reticulum (ER). All subunits are required for a maximal enzyme activity.</text>
</comment>
<dbReference type="SUPFAM" id="SSF52833">
    <property type="entry name" value="Thioredoxin-like"/>
    <property type="match status" value="1"/>
</dbReference>
<dbReference type="AlphaFoldDB" id="B3SD56"/>
<dbReference type="InParanoid" id="B3SD56"/>
<accession>B3SD56</accession>
<evidence type="ECO:0000313" key="14">
    <source>
        <dbReference type="EMBL" id="EDV19320.1"/>
    </source>
</evidence>
<gene>
    <name evidence="14" type="ORF">TRIADDRAFT_33726</name>
</gene>
<keyword evidence="15" id="KW-1185">Reference proteome</keyword>
<evidence type="ECO:0000256" key="3">
    <source>
        <dbReference type="ARBA" id="ARBA00009561"/>
    </source>
</evidence>
<feature type="transmembrane region" description="Helical" evidence="13">
    <location>
        <begin position="230"/>
        <end position="251"/>
    </location>
</feature>
<dbReference type="RefSeq" id="XP_002118171.1">
    <property type="nucleotide sequence ID" value="XM_002118135.1"/>
</dbReference>
<evidence type="ECO:0000256" key="13">
    <source>
        <dbReference type="SAM" id="Phobius"/>
    </source>
</evidence>
<dbReference type="GO" id="GO:0008250">
    <property type="term" value="C:oligosaccharyltransferase complex"/>
    <property type="evidence" value="ECO:0000318"/>
    <property type="project" value="GO_Central"/>
</dbReference>
<dbReference type="OrthoDB" id="67566at2759"/>
<dbReference type="CTD" id="6759403"/>
<evidence type="ECO:0008006" key="16">
    <source>
        <dbReference type="Google" id="ProtNLM"/>
    </source>
</evidence>